<evidence type="ECO:0000256" key="4">
    <source>
        <dbReference type="ARBA" id="ARBA00022989"/>
    </source>
</evidence>
<sequence length="458" mass="50608">MAVGDMNPQEALGHELPLFVHSDTTTTPSNPRLGHDTDAARDQTDIEIVPAGAAAEPTAKTCDEAALCALVDELDTSETIVNMSVALYMLSMSIFPIWWSAFSEQFGRRSIYLVSFALFIVFSILCAVSTNVAMLIVFRHLSGGASTSVQVIGAGTIADIWESHDRGRAMSLFYLGPMLGPLLGPLLGGVLTQHLGWRSTMWFLAIYGFVLTVAICFLLPETLARKSEPAMTHELTRMSTRESIKVKSNEFTTALKHYLIEPPSVLLLLRFPPVFLTVLIAAIAFSSVYVLNIAIESGFAQPPYSFNQTTVGLTYMSTGMGYIVSSMVSGRWMDSIMAREARKAERYDAQGKLIYLPEDRMKENDWVTNTIYPLSLLWFGWTMYYGMQYMAPISALFVFGFSSMLHFTLGTTMLTEFVRKRSSAGVAVNNFVRNILSCVGTIVAAPWMKGAQKWRGDG</sequence>
<dbReference type="SUPFAM" id="SSF103473">
    <property type="entry name" value="MFS general substrate transporter"/>
    <property type="match status" value="1"/>
</dbReference>
<accession>A0A8H5Y4M9</accession>
<keyword evidence="4 7" id="KW-1133">Transmembrane helix</keyword>
<feature type="transmembrane region" description="Helical" evidence="7">
    <location>
        <begin position="393"/>
        <end position="414"/>
    </location>
</feature>
<feature type="transmembrane region" description="Helical" evidence="7">
    <location>
        <begin position="274"/>
        <end position="295"/>
    </location>
</feature>
<keyword evidence="10" id="KW-1185">Reference proteome</keyword>
<dbReference type="GO" id="GO:0010509">
    <property type="term" value="P:intracellular polyamine homeostasis"/>
    <property type="evidence" value="ECO:0007669"/>
    <property type="project" value="TreeGrafter"/>
</dbReference>
<reference evidence="9 10" key="1">
    <citation type="submission" date="2020-05" db="EMBL/GenBank/DDBJ databases">
        <title>Identification and distribution of gene clusters putatively required for synthesis of sphingolipid metabolism inhibitors in phylogenetically diverse species of the filamentous fungus Fusarium.</title>
        <authorList>
            <person name="Kim H.-S."/>
            <person name="Busman M."/>
            <person name="Brown D.W."/>
            <person name="Divon H."/>
            <person name="Uhlig S."/>
            <person name="Proctor R.H."/>
        </authorList>
    </citation>
    <scope>NUCLEOTIDE SEQUENCE [LARGE SCALE GENOMIC DNA]</scope>
    <source>
        <strain evidence="9 10">NRRL 66235</strain>
    </source>
</reference>
<feature type="transmembrane region" description="Helical" evidence="7">
    <location>
        <begin position="173"/>
        <end position="195"/>
    </location>
</feature>
<evidence type="ECO:0000256" key="1">
    <source>
        <dbReference type="ARBA" id="ARBA00004141"/>
    </source>
</evidence>
<feature type="transmembrane region" description="Helical" evidence="7">
    <location>
        <begin position="80"/>
        <end position="99"/>
    </location>
</feature>
<gene>
    <name evidence="9" type="ORF">FMUND_12250</name>
</gene>
<evidence type="ECO:0000256" key="3">
    <source>
        <dbReference type="ARBA" id="ARBA00022692"/>
    </source>
</evidence>
<evidence type="ECO:0000256" key="6">
    <source>
        <dbReference type="ARBA" id="ARBA00023180"/>
    </source>
</evidence>
<protein>
    <submittedName>
        <fullName evidence="9">Quinidine resistance 3</fullName>
    </submittedName>
</protein>
<name>A0A8H5Y4M9_9HYPO</name>
<dbReference type="PROSITE" id="PS50850">
    <property type="entry name" value="MFS"/>
    <property type="match status" value="1"/>
</dbReference>
<dbReference type="FunFam" id="1.20.1250.20:FF:000172">
    <property type="entry name" value="MFS multidrug resistance transporter"/>
    <property type="match status" value="1"/>
</dbReference>
<dbReference type="GO" id="GO:0005886">
    <property type="term" value="C:plasma membrane"/>
    <property type="evidence" value="ECO:0007669"/>
    <property type="project" value="TreeGrafter"/>
</dbReference>
<evidence type="ECO:0000313" key="9">
    <source>
        <dbReference type="EMBL" id="KAF5705076.1"/>
    </source>
</evidence>
<proteinExistence type="predicted"/>
<dbReference type="InterPro" id="IPR011701">
    <property type="entry name" value="MFS"/>
</dbReference>
<feature type="transmembrane region" description="Helical" evidence="7">
    <location>
        <begin position="370"/>
        <end position="387"/>
    </location>
</feature>
<dbReference type="PANTHER" id="PTHR23502:SF5">
    <property type="entry name" value="QUINIDINE RESISTANCE PROTEIN 3"/>
    <property type="match status" value="1"/>
</dbReference>
<evidence type="ECO:0000256" key="7">
    <source>
        <dbReference type="SAM" id="Phobius"/>
    </source>
</evidence>
<feature type="transmembrane region" description="Helical" evidence="7">
    <location>
        <begin position="201"/>
        <end position="219"/>
    </location>
</feature>
<dbReference type="GO" id="GO:0015203">
    <property type="term" value="F:polyamine transmembrane transporter activity"/>
    <property type="evidence" value="ECO:0007669"/>
    <property type="project" value="TreeGrafter"/>
</dbReference>
<dbReference type="Pfam" id="PF07690">
    <property type="entry name" value="MFS_1"/>
    <property type="match status" value="1"/>
</dbReference>
<evidence type="ECO:0000259" key="8">
    <source>
        <dbReference type="PROSITE" id="PS50850"/>
    </source>
</evidence>
<keyword evidence="5 7" id="KW-0472">Membrane</keyword>
<keyword evidence="2" id="KW-0813">Transport</keyword>
<organism evidence="9 10">
    <name type="scientific">Fusarium mundagurra</name>
    <dbReference type="NCBI Taxonomy" id="1567541"/>
    <lineage>
        <taxon>Eukaryota</taxon>
        <taxon>Fungi</taxon>
        <taxon>Dikarya</taxon>
        <taxon>Ascomycota</taxon>
        <taxon>Pezizomycotina</taxon>
        <taxon>Sordariomycetes</taxon>
        <taxon>Hypocreomycetidae</taxon>
        <taxon>Hypocreales</taxon>
        <taxon>Nectriaceae</taxon>
        <taxon>Fusarium</taxon>
        <taxon>Fusarium fujikuroi species complex</taxon>
    </lineage>
</organism>
<dbReference type="AlphaFoldDB" id="A0A8H5Y4M9"/>
<evidence type="ECO:0000256" key="5">
    <source>
        <dbReference type="ARBA" id="ARBA00023136"/>
    </source>
</evidence>
<dbReference type="PANTHER" id="PTHR23502">
    <property type="entry name" value="MAJOR FACILITATOR SUPERFAMILY"/>
    <property type="match status" value="1"/>
</dbReference>
<dbReference type="Proteomes" id="UP000544331">
    <property type="component" value="Unassembled WGS sequence"/>
</dbReference>
<dbReference type="InterPro" id="IPR036259">
    <property type="entry name" value="MFS_trans_sf"/>
</dbReference>
<feature type="transmembrane region" description="Helical" evidence="7">
    <location>
        <begin position="315"/>
        <end position="333"/>
    </location>
</feature>
<comment type="subcellular location">
    <subcellularLocation>
        <location evidence="1">Membrane</location>
        <topology evidence="1">Multi-pass membrane protein</topology>
    </subcellularLocation>
</comment>
<keyword evidence="3 7" id="KW-0812">Transmembrane</keyword>
<evidence type="ECO:0000256" key="2">
    <source>
        <dbReference type="ARBA" id="ARBA00022448"/>
    </source>
</evidence>
<keyword evidence="6" id="KW-0325">Glycoprotein</keyword>
<dbReference type="InterPro" id="IPR020846">
    <property type="entry name" value="MFS_dom"/>
</dbReference>
<dbReference type="OrthoDB" id="3936150at2759"/>
<feature type="transmembrane region" description="Helical" evidence="7">
    <location>
        <begin position="111"/>
        <end position="138"/>
    </location>
</feature>
<comment type="caution">
    <text evidence="9">The sequence shown here is derived from an EMBL/GenBank/DDBJ whole genome shotgun (WGS) entry which is preliminary data.</text>
</comment>
<dbReference type="EMBL" id="JAAOAN010000496">
    <property type="protein sequence ID" value="KAF5705076.1"/>
    <property type="molecule type" value="Genomic_DNA"/>
</dbReference>
<feature type="domain" description="Major facilitator superfamily (MFS) profile" evidence="8">
    <location>
        <begin position="1"/>
        <end position="458"/>
    </location>
</feature>
<dbReference type="Gene3D" id="1.20.1250.20">
    <property type="entry name" value="MFS general substrate transporter like domains"/>
    <property type="match status" value="1"/>
</dbReference>
<evidence type="ECO:0000313" key="10">
    <source>
        <dbReference type="Proteomes" id="UP000544331"/>
    </source>
</evidence>